<gene>
    <name evidence="1" type="ORF">BDN72DRAFT_816289</name>
</gene>
<name>A0ACD3B2Q5_9AGAR</name>
<organism evidence="1 2">
    <name type="scientific">Pluteus cervinus</name>
    <dbReference type="NCBI Taxonomy" id="181527"/>
    <lineage>
        <taxon>Eukaryota</taxon>
        <taxon>Fungi</taxon>
        <taxon>Dikarya</taxon>
        <taxon>Basidiomycota</taxon>
        <taxon>Agaricomycotina</taxon>
        <taxon>Agaricomycetes</taxon>
        <taxon>Agaricomycetidae</taxon>
        <taxon>Agaricales</taxon>
        <taxon>Pluteineae</taxon>
        <taxon>Pluteaceae</taxon>
        <taxon>Pluteus</taxon>
    </lineage>
</organism>
<accession>A0ACD3B2Q5</accession>
<proteinExistence type="predicted"/>
<reference evidence="1 2" key="1">
    <citation type="journal article" date="2019" name="Nat. Ecol. Evol.">
        <title>Megaphylogeny resolves global patterns of mushroom evolution.</title>
        <authorList>
            <person name="Varga T."/>
            <person name="Krizsan K."/>
            <person name="Foldi C."/>
            <person name="Dima B."/>
            <person name="Sanchez-Garcia M."/>
            <person name="Sanchez-Ramirez S."/>
            <person name="Szollosi G.J."/>
            <person name="Szarkandi J.G."/>
            <person name="Papp V."/>
            <person name="Albert L."/>
            <person name="Andreopoulos W."/>
            <person name="Angelini C."/>
            <person name="Antonin V."/>
            <person name="Barry K.W."/>
            <person name="Bougher N.L."/>
            <person name="Buchanan P."/>
            <person name="Buyck B."/>
            <person name="Bense V."/>
            <person name="Catcheside P."/>
            <person name="Chovatia M."/>
            <person name="Cooper J."/>
            <person name="Damon W."/>
            <person name="Desjardin D."/>
            <person name="Finy P."/>
            <person name="Geml J."/>
            <person name="Haridas S."/>
            <person name="Hughes K."/>
            <person name="Justo A."/>
            <person name="Karasinski D."/>
            <person name="Kautmanova I."/>
            <person name="Kiss B."/>
            <person name="Kocsube S."/>
            <person name="Kotiranta H."/>
            <person name="LaButti K.M."/>
            <person name="Lechner B.E."/>
            <person name="Liimatainen K."/>
            <person name="Lipzen A."/>
            <person name="Lukacs Z."/>
            <person name="Mihaltcheva S."/>
            <person name="Morgado L.N."/>
            <person name="Niskanen T."/>
            <person name="Noordeloos M.E."/>
            <person name="Ohm R.A."/>
            <person name="Ortiz-Santana B."/>
            <person name="Ovrebo C."/>
            <person name="Racz N."/>
            <person name="Riley R."/>
            <person name="Savchenko A."/>
            <person name="Shiryaev A."/>
            <person name="Soop K."/>
            <person name="Spirin V."/>
            <person name="Szebenyi C."/>
            <person name="Tomsovsky M."/>
            <person name="Tulloss R.E."/>
            <person name="Uehling J."/>
            <person name="Grigoriev I.V."/>
            <person name="Vagvolgyi C."/>
            <person name="Papp T."/>
            <person name="Martin F.M."/>
            <person name="Miettinen O."/>
            <person name="Hibbett D.S."/>
            <person name="Nagy L.G."/>
        </authorList>
    </citation>
    <scope>NUCLEOTIDE SEQUENCE [LARGE SCALE GENOMIC DNA]</scope>
    <source>
        <strain evidence="1 2">NL-1719</strain>
    </source>
</reference>
<dbReference type="EMBL" id="ML208287">
    <property type="protein sequence ID" value="TFK72313.1"/>
    <property type="molecule type" value="Genomic_DNA"/>
</dbReference>
<keyword evidence="2" id="KW-1185">Reference proteome</keyword>
<sequence length="829" mass="91787">MIPFLYCLEQGSGSCPDVAFEALRAFRGLPEAQLDAQILLQAVVEDVASSFEWLDYTPLAVKLITGLLDILLRSASPPSGRLHDWVMCAFFLAPEAKEVIPLMDLVVDFSPGVCRTSQGSESLAILRAIVYFRQAVTPGGPNLDATLGAAEFGLRSLSGQKDSVSGLLGASEFVQFSSNWLNWCYTEKGGVDGLEPYKDRLLYLITWQISNLPIPPAYQIRLRMIRTLLMGHARNWEYMNVSMPQPTVLDDNDKQLINESYLDLLRDGISGEDLPAKYPKGAAEMVKNFLTMVDSEPDPRIFLLAATIARALHFPEAFNAYELFMNSLEARQWGTRYLCLHQLKGVDGFSTVIRDAISLASETGNYALALQWSDQGRSKIWDWFFHSRLSIEQVQATEPIVAGKLKTRPRWLDASTSNQQDDIIPVGATDDFSWMVEGFMLLPGLDRFLRPITPVEIMAIAEALGGYIIYLNADRYSSHALAILPGFDNVVHIALPNLDYPRLLSTSAEFSKSPKTFLRQDTSTERIGHAVVKPKQHSLPPPQRHSRAKALLEQLWTAVVKPVLDGLGIDRSQTETAEMARIWWCPSGPLSGLPIHAAGIYTDDGQGPVISDYVVSSYFPSASALHYATRPENPSQKFSLLTIANPTGAGLPGTETELELIKGHTLTKQLIRDEATVEAVKMEMEDASWVHFACHGEANADQPMEGALILANRARLTLRDISNMSLPHAQFAFLSACSTAKGVSQAPDQFAHLSTGMLACGYRSIIGTMWQISDEHAPFVADRVYTKILEGGRPDYKRAAYALHDAIQALRKERKVGFETWVPFIHIGV</sequence>
<dbReference type="Proteomes" id="UP000308600">
    <property type="component" value="Unassembled WGS sequence"/>
</dbReference>
<evidence type="ECO:0000313" key="1">
    <source>
        <dbReference type="EMBL" id="TFK72313.1"/>
    </source>
</evidence>
<protein>
    <submittedName>
        <fullName evidence="1">Uncharacterized protein</fullName>
    </submittedName>
</protein>
<evidence type="ECO:0000313" key="2">
    <source>
        <dbReference type="Proteomes" id="UP000308600"/>
    </source>
</evidence>